<feature type="domain" description="Peptidoglycan binding-like" evidence="1">
    <location>
        <begin position="189"/>
        <end position="249"/>
    </location>
</feature>
<dbReference type="OrthoDB" id="2933491at2"/>
<dbReference type="RefSeq" id="WP_074714162.1">
    <property type="nucleotide sequence ID" value="NZ_FNWV01000001.1"/>
</dbReference>
<keyword evidence="2" id="KW-0378">Hydrolase</keyword>
<dbReference type="Gene3D" id="1.10.101.10">
    <property type="entry name" value="PGBD-like superfamily/PGBD"/>
    <property type="match status" value="3"/>
</dbReference>
<sequence length="463" mass="52368">MLTGTPFIPETITVHLGTPDSNAPDVTVGFASYIKNVASSEIYPTWPENALRANIYAIVSFALNRIYTEWYRSRGYDFDITATTQFDQKFINGREYFENISHLVDELFNDYVRRQGSVEPLFTAFCNGTTTTCEGLSQWGTVTLANRGYTPYEILQYYYGENIDIVRNAPVQTAMPSYPDTELKNGSFGNDVKFIQVWLNRISRNFPAIPKIPAADGIFDTATENAVRKFQQIFGLEETGTVNAATWYRISYIYTSVKHLAELDSEGLRFDEISPQFKEELKIGMQSIEVSMLQYYLAVIGAYYEAVMPVEVTGYFGEQTERSVKSFQRVFGLPQTGVVDRATRNDLFRAYQGIVESVPPQYTYVALYPNTVLREGASGESVKIIQQYLTYINRSYPNIPAVSDTGYFGPLTRQSVTAFQRQFGIEPSGIVGAVTWDSIAGVYSDLRYGFDKRPYQNPGYTIK</sequence>
<dbReference type="GO" id="GO:0016787">
    <property type="term" value="F:hydrolase activity"/>
    <property type="evidence" value="ECO:0007669"/>
    <property type="project" value="UniProtKB-KW"/>
</dbReference>
<gene>
    <name evidence="2" type="ORF">SAMN02910265_00331</name>
</gene>
<organism evidence="2 3">
    <name type="scientific">Ruminococcus flavefaciens</name>
    <dbReference type="NCBI Taxonomy" id="1265"/>
    <lineage>
        <taxon>Bacteria</taxon>
        <taxon>Bacillati</taxon>
        <taxon>Bacillota</taxon>
        <taxon>Clostridia</taxon>
        <taxon>Eubacteriales</taxon>
        <taxon>Oscillospiraceae</taxon>
        <taxon>Ruminococcus</taxon>
    </lineage>
</organism>
<feature type="domain" description="Peptidoglycan binding-like" evidence="1">
    <location>
        <begin position="378"/>
        <end position="438"/>
    </location>
</feature>
<evidence type="ECO:0000313" key="2">
    <source>
        <dbReference type="EMBL" id="SEH39515.1"/>
    </source>
</evidence>
<evidence type="ECO:0000259" key="1">
    <source>
        <dbReference type="Pfam" id="PF01471"/>
    </source>
</evidence>
<evidence type="ECO:0000313" key="3">
    <source>
        <dbReference type="Proteomes" id="UP000183190"/>
    </source>
</evidence>
<dbReference type="InterPro" id="IPR002477">
    <property type="entry name" value="Peptidoglycan-bd-like"/>
</dbReference>
<dbReference type="Proteomes" id="UP000183190">
    <property type="component" value="Unassembled WGS sequence"/>
</dbReference>
<name>A0A1H6HTX6_RUMFL</name>
<dbReference type="InterPro" id="IPR036365">
    <property type="entry name" value="PGBD-like_sf"/>
</dbReference>
<proteinExistence type="predicted"/>
<dbReference type="Pfam" id="PF01471">
    <property type="entry name" value="PG_binding_1"/>
    <property type="match status" value="3"/>
</dbReference>
<dbReference type="EMBL" id="FNWV01000001">
    <property type="protein sequence ID" value="SEH39515.1"/>
    <property type="molecule type" value="Genomic_DNA"/>
</dbReference>
<accession>A0A1H6HTX6</accession>
<feature type="domain" description="Peptidoglycan binding-like" evidence="1">
    <location>
        <begin position="289"/>
        <end position="345"/>
    </location>
</feature>
<protein>
    <submittedName>
        <fullName evidence="2">Peptidoglycan-binding (PGRP) domain of peptidoglycan hydrolases-containing protein</fullName>
    </submittedName>
</protein>
<reference evidence="2 3" key="1">
    <citation type="submission" date="2016-10" db="EMBL/GenBank/DDBJ databases">
        <authorList>
            <person name="de Groot N.N."/>
        </authorList>
    </citation>
    <scope>NUCLEOTIDE SEQUENCE [LARGE SCALE GENOMIC DNA]</scope>
    <source>
        <strain evidence="2 3">YAD2003</strain>
    </source>
</reference>
<dbReference type="AlphaFoldDB" id="A0A1H6HTX6"/>
<dbReference type="SUPFAM" id="SSF47090">
    <property type="entry name" value="PGBD-like"/>
    <property type="match status" value="3"/>
</dbReference>
<dbReference type="InterPro" id="IPR036366">
    <property type="entry name" value="PGBDSf"/>
</dbReference>